<gene>
    <name evidence="2" type="ORF">LEL_02037</name>
</gene>
<dbReference type="OrthoDB" id="10260017at2759"/>
<reference evidence="2 3" key="1">
    <citation type="journal article" date="2016" name="Genome Biol. Evol.">
        <title>Divergent and convergent evolution of fungal pathogenicity.</title>
        <authorList>
            <person name="Shang Y."/>
            <person name="Xiao G."/>
            <person name="Zheng P."/>
            <person name="Cen K."/>
            <person name="Zhan S."/>
            <person name="Wang C."/>
        </authorList>
    </citation>
    <scope>NUCLEOTIDE SEQUENCE [LARGE SCALE GENOMIC DNA]</scope>
    <source>
        <strain evidence="2 3">RCEF 1005</strain>
    </source>
</reference>
<dbReference type="EMBL" id="AZHF01000001">
    <property type="protein sequence ID" value="OAA82492.1"/>
    <property type="molecule type" value="Genomic_DNA"/>
</dbReference>
<sequence>MDVPGFRHSVSHPSAYSASQVSEWLRRLCLPVHYHQYIDNPLGIPKTYQSLETLFQCQITVFPYENLAVHYSPAHLVDIKPDVLYRKMMENPIRGRGGYCMELSIFFHHMLRGLGFRVTMTGVRNRTRTDGVPSGEYQGWTHINNIIHLPDGTKYSADVAFGGDGPTAPLPMNDEATIHDNLGSQQVRLVHGHIDKQQHSEPRLWIYQYRNGTDKDWASFYSFAELEFFQEDFAVQNWWACAHTLHRWTVLVVRFLREGEPLEFAEGREGRAVAEDGGDVGIAGKVMLVNDVVKVNLGGKTQVVCRLGSERERVTALKTYFNISLLENEVKAIRGWDMELA</sequence>
<name>A0A162KHD8_CORDF</name>
<comment type="caution">
    <text evidence="2">The sequence shown here is derived from an EMBL/GenBank/DDBJ whole genome shotgun (WGS) entry which is preliminary data.</text>
</comment>
<dbReference type="InterPro" id="IPR038765">
    <property type="entry name" value="Papain-like_cys_pep_sf"/>
</dbReference>
<dbReference type="InterPro" id="IPR053710">
    <property type="entry name" value="Arylamine_NAT_domain_sf"/>
</dbReference>
<dbReference type="Gene3D" id="3.30.2140.20">
    <property type="match status" value="1"/>
</dbReference>
<evidence type="ECO:0000256" key="1">
    <source>
        <dbReference type="ARBA" id="ARBA00006547"/>
    </source>
</evidence>
<dbReference type="GO" id="GO:0016407">
    <property type="term" value="F:acetyltransferase activity"/>
    <property type="evidence" value="ECO:0007669"/>
    <property type="project" value="InterPro"/>
</dbReference>
<dbReference type="AlphaFoldDB" id="A0A162KHD8"/>
<dbReference type="PANTHER" id="PTHR11786:SF0">
    <property type="entry name" value="ARYLAMINE N-ACETYLTRANSFERASE 4-RELATED"/>
    <property type="match status" value="1"/>
</dbReference>
<dbReference type="InterPro" id="IPR001447">
    <property type="entry name" value="Arylamine_N-AcTrfase"/>
</dbReference>
<proteinExistence type="inferred from homology"/>
<dbReference type="STRING" id="1081108.A0A162KHD8"/>
<evidence type="ECO:0000313" key="2">
    <source>
        <dbReference type="EMBL" id="OAA82492.1"/>
    </source>
</evidence>
<evidence type="ECO:0000313" key="3">
    <source>
        <dbReference type="Proteomes" id="UP000076881"/>
    </source>
</evidence>
<dbReference type="SUPFAM" id="SSF54001">
    <property type="entry name" value="Cysteine proteinases"/>
    <property type="match status" value="1"/>
</dbReference>
<dbReference type="Pfam" id="PF00797">
    <property type="entry name" value="Acetyltransf_2"/>
    <property type="match status" value="1"/>
</dbReference>
<organism evidence="2 3">
    <name type="scientific">Akanthomyces lecanii RCEF 1005</name>
    <dbReference type="NCBI Taxonomy" id="1081108"/>
    <lineage>
        <taxon>Eukaryota</taxon>
        <taxon>Fungi</taxon>
        <taxon>Dikarya</taxon>
        <taxon>Ascomycota</taxon>
        <taxon>Pezizomycotina</taxon>
        <taxon>Sordariomycetes</taxon>
        <taxon>Hypocreomycetidae</taxon>
        <taxon>Hypocreales</taxon>
        <taxon>Cordycipitaceae</taxon>
        <taxon>Akanthomyces</taxon>
        <taxon>Cordyceps confragosa</taxon>
    </lineage>
</organism>
<comment type="similarity">
    <text evidence="1">Belongs to the arylamine N-acetyltransferase family.</text>
</comment>
<dbReference type="PANTHER" id="PTHR11786">
    <property type="entry name" value="N-HYDROXYARYLAMINE O-ACETYLTRANSFERASE"/>
    <property type="match status" value="1"/>
</dbReference>
<protein>
    <submittedName>
        <fullName evidence="2">Arylamine N-acetyltransferase 2</fullName>
    </submittedName>
</protein>
<dbReference type="Proteomes" id="UP000076881">
    <property type="component" value="Unassembled WGS sequence"/>
</dbReference>
<keyword evidence="2" id="KW-0808">Transferase</keyword>
<accession>A0A162KHD8</accession>
<keyword evidence="3" id="KW-1185">Reference proteome</keyword>